<evidence type="ECO:0000256" key="5">
    <source>
        <dbReference type="ARBA" id="ARBA00022723"/>
    </source>
</evidence>
<comment type="similarity">
    <text evidence="2">Belongs to the class-I aminoacyl-tRNA synthetase family.</text>
</comment>
<dbReference type="InterPro" id="IPR009080">
    <property type="entry name" value="tRNAsynth_Ia_anticodon-bd"/>
</dbReference>
<accession>A0A813MR02</accession>
<keyword evidence="6" id="KW-0547">Nucleotide-binding</keyword>
<dbReference type="PANTHER" id="PTHR10890:SF27">
    <property type="entry name" value="CYSTEINE--TRNA LIGASE, MITOCHONDRIAL-RELATED"/>
    <property type="match status" value="1"/>
</dbReference>
<dbReference type="EMBL" id="CAJNOI010000002">
    <property type="protein sequence ID" value="CAF0725149.1"/>
    <property type="molecule type" value="Genomic_DNA"/>
</dbReference>
<dbReference type="GO" id="GO:0004817">
    <property type="term" value="F:cysteine-tRNA ligase activity"/>
    <property type="evidence" value="ECO:0007669"/>
    <property type="project" value="UniProtKB-EC"/>
</dbReference>
<dbReference type="InterPro" id="IPR024909">
    <property type="entry name" value="Cys-tRNA/MSH_ligase"/>
</dbReference>
<evidence type="ECO:0000313" key="22">
    <source>
        <dbReference type="Proteomes" id="UP000663832"/>
    </source>
</evidence>
<dbReference type="GO" id="GO:0005524">
    <property type="term" value="F:ATP binding"/>
    <property type="evidence" value="ECO:0007669"/>
    <property type="project" value="UniProtKB-KW"/>
</dbReference>
<keyword evidence="8" id="KW-0067">ATP-binding</keyword>
<dbReference type="PANTHER" id="PTHR10890">
    <property type="entry name" value="CYSTEINYL-TRNA SYNTHETASE"/>
    <property type="match status" value="1"/>
</dbReference>
<evidence type="ECO:0000313" key="23">
    <source>
        <dbReference type="Proteomes" id="UP000663877"/>
    </source>
</evidence>
<dbReference type="InterPro" id="IPR015803">
    <property type="entry name" value="Cys-tRNA-ligase"/>
</dbReference>
<evidence type="ECO:0000313" key="21">
    <source>
        <dbReference type="EMBL" id="CAF0997071.1"/>
    </source>
</evidence>
<evidence type="ECO:0000313" key="20">
    <source>
        <dbReference type="EMBL" id="CAF0725149.1"/>
    </source>
</evidence>
<dbReference type="Gene3D" id="3.40.50.620">
    <property type="entry name" value="HUPs"/>
    <property type="match status" value="1"/>
</dbReference>
<evidence type="ECO:0000256" key="7">
    <source>
        <dbReference type="ARBA" id="ARBA00022833"/>
    </source>
</evidence>
<evidence type="ECO:0000256" key="18">
    <source>
        <dbReference type="ARBA" id="ARBA00049046"/>
    </source>
</evidence>
<keyword evidence="7" id="KW-0862">Zinc</keyword>
<comment type="function">
    <text evidence="12">Mitochondrial cysteine-specific aminoacyl-tRNA synthetase that catalyzes the ATP-dependent ligation of cysteine to tRNA(Cys).</text>
</comment>
<evidence type="ECO:0000256" key="10">
    <source>
        <dbReference type="ARBA" id="ARBA00023146"/>
    </source>
</evidence>
<reference evidence="20" key="1">
    <citation type="submission" date="2021-02" db="EMBL/GenBank/DDBJ databases">
        <authorList>
            <person name="Nowell W R."/>
        </authorList>
    </citation>
    <scope>NUCLEOTIDE SEQUENCE</scope>
</reference>
<proteinExistence type="inferred from homology"/>
<dbReference type="Proteomes" id="UP000663877">
    <property type="component" value="Unassembled WGS sequence"/>
</dbReference>
<sequence length="534" mass="62418">MIFRSNLFSFRSLLHYRRCYSSSQLHDVYIYNSTNKALEKFEPKYPGTIFWYSCGPTVYDSSHIGHASTYVTFDIIHRILKHVFNYNIVLMMGITDIDDKIIQRSQKEQVHYLEISKKYEQEFIGDMQKLNVQPPTIYARVSDHIPLIINFIQKLIDDKFAYACPSGSVYFDMNRYGEKNEYKHHRMNEQGVSSLETDILNEKRNIRDFALWKGRDESSHELKFKSPWGYGRPGWHIECSVMASRTFGSHLDIHSGGLDLVFPHHANEILQSTAYHEIKTWAKYWLHAGLLNTKSMDEKMSKSLNNTILIRDMLKTYTSTQFRLFCLMHDYRSPRSFESAAIQQALFVDKLFKAFFDTVQACQKGLVDISSLSEAETISKIRNTQDEIVDVLANNFDTPSAMTHLQELVHWINSHMNYDIRDNENSIKNTPTCALYLAVDFIQSWLQIFGIDMSISGHQNQNTSSDRILLENVVEKSVQFRTNIRDISRRRSVTNEDNPKKVILQECDDYRLQMKYLGIDIKDRHQGSTWSFKK</sequence>
<comment type="catalytic activity">
    <reaction evidence="17">
        <text>S-sulfanyl-L-cysteine + tRNA(Cys) + ATP = (S)-sulfanyl-L-cysteinyl-tRNA(Cys) + AMP + diphosphate</text>
        <dbReference type="Rhea" id="RHEA:78647"/>
        <dbReference type="Rhea" id="RHEA-COMP:9661"/>
        <dbReference type="Rhea" id="RHEA-COMP:19119"/>
        <dbReference type="ChEBI" id="CHEBI:30616"/>
        <dbReference type="ChEBI" id="CHEBI:33019"/>
        <dbReference type="ChEBI" id="CHEBI:58591"/>
        <dbReference type="ChEBI" id="CHEBI:78442"/>
        <dbReference type="ChEBI" id="CHEBI:229520"/>
        <dbReference type="ChEBI" id="CHEBI:456215"/>
    </reaction>
    <physiologicalReaction direction="left-to-right" evidence="17">
        <dbReference type="Rhea" id="RHEA:78648"/>
    </physiologicalReaction>
</comment>
<dbReference type="SUPFAM" id="SSF47323">
    <property type="entry name" value="Anticodon-binding domain of a subclass of class I aminoacyl-tRNA synthetases"/>
    <property type="match status" value="1"/>
</dbReference>
<feature type="domain" description="tRNA synthetases class I catalytic" evidence="19">
    <location>
        <begin position="42"/>
        <end position="345"/>
    </location>
</feature>
<dbReference type="EC" id="6.1.1.16" evidence="3"/>
<comment type="function">
    <text evidence="13">In addition to its role as an aminoacyl-tRNA synthetase, has also cysteine persulfide synthase activity. Produces reactive persulfide species such as cysteine persulfide (CysSSH) from substrate cysteine and mediate direct incorporation of CysSSH into proteins during translations, resulting in protein persulfides and polysulfides. CysSSHs behave as potent antioxidants and cellular protectants.</text>
</comment>
<evidence type="ECO:0000256" key="9">
    <source>
        <dbReference type="ARBA" id="ARBA00022917"/>
    </source>
</evidence>
<dbReference type="FunFam" id="3.40.50.620:FF:000027">
    <property type="entry name" value="Cysteine--tRNA ligase, cytoplasmic"/>
    <property type="match status" value="1"/>
</dbReference>
<dbReference type="CDD" id="cd00672">
    <property type="entry name" value="CysRS_core"/>
    <property type="match status" value="1"/>
</dbReference>
<organism evidence="20 23">
    <name type="scientific">Adineta steineri</name>
    <dbReference type="NCBI Taxonomy" id="433720"/>
    <lineage>
        <taxon>Eukaryota</taxon>
        <taxon>Metazoa</taxon>
        <taxon>Spiralia</taxon>
        <taxon>Gnathifera</taxon>
        <taxon>Rotifera</taxon>
        <taxon>Eurotatoria</taxon>
        <taxon>Bdelloidea</taxon>
        <taxon>Adinetida</taxon>
        <taxon>Adinetidae</taxon>
        <taxon>Adineta</taxon>
    </lineage>
</organism>
<protein>
    <recommendedName>
        <fullName evidence="3">cysteine--tRNA ligase</fullName>
        <ecNumber evidence="3">6.1.1.16</ecNumber>
    </recommendedName>
    <alternativeName>
        <fullName evidence="11">Cysteinyl-tRNA synthetase</fullName>
    </alternativeName>
</protein>
<comment type="caution">
    <text evidence="20">The sequence shown here is derived from an EMBL/GenBank/DDBJ whole genome shotgun (WGS) entry which is preliminary data.</text>
</comment>
<evidence type="ECO:0000256" key="17">
    <source>
        <dbReference type="ARBA" id="ARBA00048609"/>
    </source>
</evidence>
<name>A0A813MR02_9BILA</name>
<comment type="catalytic activity">
    <reaction evidence="18">
        <text>tRNA(Cys) + L-cysteine + ATP = L-cysteinyl-tRNA(Cys) + AMP + diphosphate</text>
        <dbReference type="Rhea" id="RHEA:17773"/>
        <dbReference type="Rhea" id="RHEA-COMP:9661"/>
        <dbReference type="Rhea" id="RHEA-COMP:9679"/>
        <dbReference type="ChEBI" id="CHEBI:30616"/>
        <dbReference type="ChEBI" id="CHEBI:33019"/>
        <dbReference type="ChEBI" id="CHEBI:35235"/>
        <dbReference type="ChEBI" id="CHEBI:78442"/>
        <dbReference type="ChEBI" id="CHEBI:78517"/>
        <dbReference type="ChEBI" id="CHEBI:456215"/>
        <dbReference type="EC" id="6.1.1.16"/>
    </reaction>
    <physiologicalReaction direction="right-to-left" evidence="18">
        <dbReference type="Rhea" id="RHEA:17775"/>
    </physiologicalReaction>
</comment>
<dbReference type="Gene3D" id="1.20.120.1910">
    <property type="entry name" value="Cysteine-tRNA ligase, C-terminal anti-codon recognition domain"/>
    <property type="match status" value="1"/>
</dbReference>
<dbReference type="EMBL" id="CAJNOM010000078">
    <property type="protein sequence ID" value="CAF0997071.1"/>
    <property type="molecule type" value="Genomic_DNA"/>
</dbReference>
<dbReference type="InterPro" id="IPR014729">
    <property type="entry name" value="Rossmann-like_a/b/a_fold"/>
</dbReference>
<dbReference type="Pfam" id="PF01406">
    <property type="entry name" value="tRNA-synt_1e"/>
    <property type="match status" value="1"/>
</dbReference>
<evidence type="ECO:0000256" key="4">
    <source>
        <dbReference type="ARBA" id="ARBA00022598"/>
    </source>
</evidence>
<evidence type="ECO:0000256" key="16">
    <source>
        <dbReference type="ARBA" id="ARBA00047731"/>
    </source>
</evidence>
<dbReference type="GO" id="GO:0005737">
    <property type="term" value="C:cytoplasm"/>
    <property type="evidence" value="ECO:0007669"/>
    <property type="project" value="TreeGrafter"/>
</dbReference>
<comment type="cofactor">
    <cofactor evidence="1">
        <name>Zn(2+)</name>
        <dbReference type="ChEBI" id="CHEBI:29105"/>
    </cofactor>
</comment>
<evidence type="ECO:0000256" key="1">
    <source>
        <dbReference type="ARBA" id="ARBA00001947"/>
    </source>
</evidence>
<comment type="catalytic activity">
    <reaction evidence="14">
        <text>S-disulfanyl-L-cysteine + tRNA(Cys) + ATP = (S)-disulfanyl-L-cysteinyl-tRNA(Cys) + AMP + diphosphate</text>
        <dbReference type="Rhea" id="RHEA:78651"/>
        <dbReference type="Rhea" id="RHEA-COMP:9661"/>
        <dbReference type="Rhea" id="RHEA-COMP:19120"/>
        <dbReference type="ChEBI" id="CHEBI:30616"/>
        <dbReference type="ChEBI" id="CHEBI:33019"/>
        <dbReference type="ChEBI" id="CHEBI:78442"/>
        <dbReference type="ChEBI" id="CHEBI:229465"/>
        <dbReference type="ChEBI" id="CHEBI:229521"/>
        <dbReference type="ChEBI" id="CHEBI:456215"/>
    </reaction>
    <physiologicalReaction direction="left-to-right" evidence="14">
        <dbReference type="Rhea" id="RHEA:78652"/>
    </physiologicalReaction>
</comment>
<keyword evidence="9" id="KW-0648">Protein biosynthesis</keyword>
<evidence type="ECO:0000256" key="14">
    <source>
        <dbReference type="ARBA" id="ARBA00047499"/>
    </source>
</evidence>
<evidence type="ECO:0000256" key="2">
    <source>
        <dbReference type="ARBA" id="ARBA00005594"/>
    </source>
</evidence>
<comment type="catalytic activity">
    <reaction evidence="16">
        <text>S-sulfanyl-L-cysteine + L-cysteine = S-disulfanyl-L-cysteine + L-alanine</text>
        <dbReference type="Rhea" id="RHEA:78627"/>
        <dbReference type="ChEBI" id="CHEBI:35235"/>
        <dbReference type="ChEBI" id="CHEBI:57972"/>
        <dbReference type="ChEBI" id="CHEBI:58591"/>
        <dbReference type="ChEBI" id="CHEBI:229465"/>
    </reaction>
    <physiologicalReaction direction="left-to-right" evidence="16">
        <dbReference type="Rhea" id="RHEA:78628"/>
    </physiologicalReaction>
</comment>
<dbReference type="Proteomes" id="UP000663832">
    <property type="component" value="Unassembled WGS sequence"/>
</dbReference>
<evidence type="ECO:0000256" key="8">
    <source>
        <dbReference type="ARBA" id="ARBA00022840"/>
    </source>
</evidence>
<keyword evidence="4" id="KW-0436">Ligase</keyword>
<comment type="catalytic activity">
    <reaction evidence="15">
        <text>2 L-cysteine = S-sulfanyl-L-cysteine + L-alanine</text>
        <dbReference type="Rhea" id="RHEA:78543"/>
        <dbReference type="ChEBI" id="CHEBI:35235"/>
        <dbReference type="ChEBI" id="CHEBI:57972"/>
        <dbReference type="ChEBI" id="CHEBI:58591"/>
    </reaction>
    <physiologicalReaction direction="left-to-right" evidence="15">
        <dbReference type="Rhea" id="RHEA:78544"/>
    </physiologicalReaction>
</comment>
<keyword evidence="22" id="KW-1185">Reference proteome</keyword>
<evidence type="ECO:0000256" key="3">
    <source>
        <dbReference type="ARBA" id="ARBA00012832"/>
    </source>
</evidence>
<evidence type="ECO:0000259" key="19">
    <source>
        <dbReference type="Pfam" id="PF01406"/>
    </source>
</evidence>
<dbReference type="OrthoDB" id="438179at2759"/>
<evidence type="ECO:0000256" key="6">
    <source>
        <dbReference type="ARBA" id="ARBA00022741"/>
    </source>
</evidence>
<evidence type="ECO:0000256" key="13">
    <source>
        <dbReference type="ARBA" id="ARBA00045476"/>
    </source>
</evidence>
<evidence type="ECO:0000256" key="12">
    <source>
        <dbReference type="ARBA" id="ARBA00043868"/>
    </source>
</evidence>
<dbReference type="InterPro" id="IPR032678">
    <property type="entry name" value="tRNA-synt_1_cat_dom"/>
</dbReference>
<dbReference type="HAMAP" id="MF_00041">
    <property type="entry name" value="Cys_tRNA_synth"/>
    <property type="match status" value="1"/>
</dbReference>
<keyword evidence="5" id="KW-0479">Metal-binding</keyword>
<dbReference type="GO" id="GO:0006423">
    <property type="term" value="P:cysteinyl-tRNA aminoacylation"/>
    <property type="evidence" value="ECO:0007669"/>
    <property type="project" value="InterPro"/>
</dbReference>
<dbReference type="AlphaFoldDB" id="A0A813MR02"/>
<gene>
    <name evidence="20" type="ORF">BJG266_LOCUS664</name>
    <name evidence="21" type="ORF">QVE165_LOCUS14721</name>
</gene>
<dbReference type="GO" id="GO:0046872">
    <property type="term" value="F:metal ion binding"/>
    <property type="evidence" value="ECO:0007669"/>
    <property type="project" value="UniProtKB-KW"/>
</dbReference>
<dbReference type="PRINTS" id="PR00983">
    <property type="entry name" value="TRNASYNTHCYS"/>
</dbReference>
<evidence type="ECO:0000256" key="15">
    <source>
        <dbReference type="ARBA" id="ARBA00047548"/>
    </source>
</evidence>
<evidence type="ECO:0000256" key="11">
    <source>
        <dbReference type="ARBA" id="ARBA00031499"/>
    </source>
</evidence>
<keyword evidence="10" id="KW-0030">Aminoacyl-tRNA synthetase</keyword>
<dbReference type="NCBIfam" id="TIGR00435">
    <property type="entry name" value="cysS"/>
    <property type="match status" value="1"/>
</dbReference>
<dbReference type="SUPFAM" id="SSF52374">
    <property type="entry name" value="Nucleotidylyl transferase"/>
    <property type="match status" value="1"/>
</dbReference>